<accession>A0A0J6FAS7</accession>
<dbReference type="AlphaFoldDB" id="A0A0J6FAS7"/>
<protein>
    <submittedName>
        <fullName evidence="2">Uncharacterized protein</fullName>
    </submittedName>
</protein>
<name>A0A0J6FAS7_COCPO</name>
<evidence type="ECO:0000313" key="3">
    <source>
        <dbReference type="Proteomes" id="UP000054567"/>
    </source>
</evidence>
<reference evidence="2 3" key="1">
    <citation type="submission" date="2007-06" db="EMBL/GenBank/DDBJ databases">
        <title>The Genome Sequence of Coccidioides posadasii RMSCC_3488.</title>
        <authorList>
            <consortium name="Coccidioides Genome Resources Consortium"/>
            <consortium name="The Broad Institute Genome Sequencing Platform"/>
            <person name="Henn M.R."/>
            <person name="Sykes S."/>
            <person name="Young S."/>
            <person name="Jaffe D."/>
            <person name="Berlin A."/>
            <person name="Alvarez P."/>
            <person name="Butler J."/>
            <person name="Gnerre S."/>
            <person name="Grabherr M."/>
            <person name="Mauceli E."/>
            <person name="Brockman W."/>
            <person name="Kodira C."/>
            <person name="Alvarado L."/>
            <person name="Zeng Q."/>
            <person name="Crawford M."/>
            <person name="Antoine C."/>
            <person name="Devon K."/>
            <person name="Galgiani J."/>
            <person name="Orsborn K."/>
            <person name="Lewis M.L."/>
            <person name="Nusbaum C."/>
            <person name="Galagan J."/>
            <person name="Birren B."/>
        </authorList>
    </citation>
    <scope>NUCLEOTIDE SEQUENCE [LARGE SCALE GENOMIC DNA]</scope>
    <source>
        <strain evidence="2 3">RMSCC 3488</strain>
    </source>
</reference>
<proteinExistence type="predicted"/>
<gene>
    <name evidence="2" type="ORF">CPAG_02699</name>
</gene>
<dbReference type="Proteomes" id="UP000054567">
    <property type="component" value="Unassembled WGS sequence"/>
</dbReference>
<feature type="compositionally biased region" description="Acidic residues" evidence="1">
    <location>
        <begin position="85"/>
        <end position="94"/>
    </location>
</feature>
<feature type="region of interest" description="Disordered" evidence="1">
    <location>
        <begin position="29"/>
        <end position="131"/>
    </location>
</feature>
<evidence type="ECO:0000313" key="2">
    <source>
        <dbReference type="EMBL" id="KMM66360.1"/>
    </source>
</evidence>
<evidence type="ECO:0000256" key="1">
    <source>
        <dbReference type="SAM" id="MobiDB-lite"/>
    </source>
</evidence>
<dbReference type="EMBL" id="DS268109">
    <property type="protein sequence ID" value="KMM66360.1"/>
    <property type="molecule type" value="Genomic_DNA"/>
</dbReference>
<reference evidence="3" key="2">
    <citation type="journal article" date="2009" name="Genome Res.">
        <title>Comparative genomic analyses of the human fungal pathogens Coccidioides and their relatives.</title>
        <authorList>
            <person name="Sharpton T.J."/>
            <person name="Stajich J.E."/>
            <person name="Rounsley S.D."/>
            <person name="Gardner M.J."/>
            <person name="Wortman J.R."/>
            <person name="Jordar V.S."/>
            <person name="Maiti R."/>
            <person name="Kodira C.D."/>
            <person name="Neafsey D.E."/>
            <person name="Zeng Q."/>
            <person name="Hung C.-Y."/>
            <person name="McMahan C."/>
            <person name="Muszewska A."/>
            <person name="Grynberg M."/>
            <person name="Mandel M.A."/>
            <person name="Kellner E.M."/>
            <person name="Barker B.M."/>
            <person name="Galgiani J.N."/>
            <person name="Orbach M.J."/>
            <person name="Kirkland T.N."/>
            <person name="Cole G.T."/>
            <person name="Henn M.R."/>
            <person name="Birren B.W."/>
            <person name="Taylor J.W."/>
        </authorList>
    </citation>
    <scope>NUCLEOTIDE SEQUENCE [LARGE SCALE GENOMIC DNA]</scope>
    <source>
        <strain evidence="3">RMSCC 3488</strain>
    </source>
</reference>
<sequence length="131" mass="14878">MDSQRDKVKVLDWAGRAVSALNMQEMIGERDEVAGEQTSVENAEPTNRRRVKAVRDGEYTSKGLAEGTKSEEKEEKKRRTKEGSRDEEEKEEEERMSSMVPLGRHTRATTKPSVRKDQQGARPLTLCSKRA</sequence>
<feature type="compositionally biased region" description="Polar residues" evidence="1">
    <location>
        <begin position="36"/>
        <end position="45"/>
    </location>
</feature>
<organism evidence="2 3">
    <name type="scientific">Coccidioides posadasii RMSCC 3488</name>
    <dbReference type="NCBI Taxonomy" id="454284"/>
    <lineage>
        <taxon>Eukaryota</taxon>
        <taxon>Fungi</taxon>
        <taxon>Dikarya</taxon>
        <taxon>Ascomycota</taxon>
        <taxon>Pezizomycotina</taxon>
        <taxon>Eurotiomycetes</taxon>
        <taxon>Eurotiomycetidae</taxon>
        <taxon>Onygenales</taxon>
        <taxon>Onygenaceae</taxon>
        <taxon>Coccidioides</taxon>
    </lineage>
</organism>
<reference evidence="3" key="3">
    <citation type="journal article" date="2010" name="Genome Res.">
        <title>Population genomic sequencing of Coccidioides fungi reveals recent hybridization and transposon control.</title>
        <authorList>
            <person name="Neafsey D.E."/>
            <person name="Barker B.M."/>
            <person name="Sharpton T.J."/>
            <person name="Stajich J.E."/>
            <person name="Park D.J."/>
            <person name="Whiston E."/>
            <person name="Hung C.-Y."/>
            <person name="McMahan C."/>
            <person name="White J."/>
            <person name="Sykes S."/>
            <person name="Heiman D."/>
            <person name="Young S."/>
            <person name="Zeng Q."/>
            <person name="Abouelleil A."/>
            <person name="Aftuck L."/>
            <person name="Bessette D."/>
            <person name="Brown A."/>
            <person name="FitzGerald M."/>
            <person name="Lui A."/>
            <person name="Macdonald J.P."/>
            <person name="Priest M."/>
            <person name="Orbach M.J."/>
            <person name="Galgiani J.N."/>
            <person name="Kirkland T.N."/>
            <person name="Cole G.T."/>
            <person name="Birren B.W."/>
            <person name="Henn M.R."/>
            <person name="Taylor J.W."/>
            <person name="Rounsley S.D."/>
        </authorList>
    </citation>
    <scope>NUCLEOTIDE SEQUENCE [LARGE SCALE GENOMIC DNA]</scope>
    <source>
        <strain evidence="3">RMSCC 3488</strain>
    </source>
</reference>
<dbReference type="VEuPathDB" id="FungiDB:CPAG_02699"/>
<feature type="compositionally biased region" description="Basic and acidic residues" evidence="1">
    <location>
        <begin position="68"/>
        <end position="84"/>
    </location>
</feature>